<evidence type="ECO:0000313" key="1">
    <source>
        <dbReference type="EMBL" id="TNV82155.1"/>
    </source>
</evidence>
<dbReference type="EMBL" id="RRYP01005307">
    <property type="protein sequence ID" value="TNV82155.1"/>
    <property type="molecule type" value="Genomic_DNA"/>
</dbReference>
<protein>
    <submittedName>
        <fullName evidence="1">Uncharacterized protein</fullName>
    </submittedName>
</protein>
<sequence length="527" mass="60306">MNFLQEQQIDRLCEEPIANTIVQYPHHSYPHLVNYFVPCSAAPFQIRFEHHLPQAISGCLLDDYPEEGGFDSAANNWCQVTVQSVPQNKHRQFIWDFKLSIEQNVQAILDQNSFVEELNQADFEVFALLPDIKASGGQTRVNMRELLACFLELTIKSARRLFIAKTTYVQQCMSTISGNRPDKLQAIQKVSPSDQGPLQNAGKVQTITDHIYAGSRQQDVEEASYYLGDIESTRPKPSFQKQSENIMNITSPPNFDQILDQQNLDQSIHSIPCESQVHQEEQKSYDHHNLDESLNLDDYVDAQSSIMISGVKQQPLPSASFTLSMIMPRLSASVSNSDSMSFSELLKHDNSACKPKSCCFRKPSSHSHQIQKRKTSTQILHQKRSCLNNQHLEGGVSGFESGVKVNCSPILEPREQPERDQEVILMDNDYVQGEKIFVSSIRDTVFHGEEQFRRGFIEPLQRLAGDERDIAYHNTKTYLKVICKDCKKFQIWFTRNGDNIQFNRLVNCKHDKQKHKMVNLLLDTQHQ</sequence>
<keyword evidence="2" id="KW-1185">Reference proteome</keyword>
<gene>
    <name evidence="1" type="ORF">FGO68_gene15833</name>
</gene>
<proteinExistence type="predicted"/>
<organism evidence="1 2">
    <name type="scientific">Halteria grandinella</name>
    <dbReference type="NCBI Taxonomy" id="5974"/>
    <lineage>
        <taxon>Eukaryota</taxon>
        <taxon>Sar</taxon>
        <taxon>Alveolata</taxon>
        <taxon>Ciliophora</taxon>
        <taxon>Intramacronucleata</taxon>
        <taxon>Spirotrichea</taxon>
        <taxon>Stichotrichia</taxon>
        <taxon>Sporadotrichida</taxon>
        <taxon>Halteriidae</taxon>
        <taxon>Halteria</taxon>
    </lineage>
</organism>
<comment type="caution">
    <text evidence="1">The sequence shown here is derived from an EMBL/GenBank/DDBJ whole genome shotgun (WGS) entry which is preliminary data.</text>
</comment>
<evidence type="ECO:0000313" key="2">
    <source>
        <dbReference type="Proteomes" id="UP000785679"/>
    </source>
</evidence>
<reference evidence="1" key="1">
    <citation type="submission" date="2019-06" db="EMBL/GenBank/DDBJ databases">
        <authorList>
            <person name="Zheng W."/>
        </authorList>
    </citation>
    <scope>NUCLEOTIDE SEQUENCE</scope>
    <source>
        <strain evidence="1">QDHG01</strain>
    </source>
</reference>
<dbReference type="Proteomes" id="UP000785679">
    <property type="component" value="Unassembled WGS sequence"/>
</dbReference>
<accession>A0A8J8NXF7</accession>
<dbReference type="AlphaFoldDB" id="A0A8J8NXF7"/>
<name>A0A8J8NXF7_HALGN</name>